<organism evidence="1 2">
    <name type="scientific">Streptococcus parauberis KRS-02083</name>
    <dbReference type="NCBI Taxonomy" id="1207545"/>
    <lineage>
        <taxon>Bacteria</taxon>
        <taxon>Bacillati</taxon>
        <taxon>Bacillota</taxon>
        <taxon>Bacilli</taxon>
        <taxon>Lactobacillales</taxon>
        <taxon>Streptococcaceae</taxon>
        <taxon>Streptococcus</taxon>
    </lineage>
</organism>
<dbReference type="EMBL" id="ALYM01000003">
    <property type="protein sequence ID" value="EMG25568.1"/>
    <property type="molecule type" value="Genomic_DNA"/>
</dbReference>
<dbReference type="Proteomes" id="UP000011769">
    <property type="component" value="Unassembled WGS sequence"/>
</dbReference>
<gene>
    <name evidence="1" type="ORF">SPJ1_0979</name>
</gene>
<keyword evidence="2" id="KW-1185">Reference proteome</keyword>
<name>A0ABN0IRZ6_9STRE</name>
<reference evidence="1 2" key="1">
    <citation type="journal article" date="2013" name="PLoS ONE">
        <title>Comparative Genomic Characterization of Three Streptococcus parauberis Strains in Fish Pathogen, as Assessed by Wide-Genome Analyses.</title>
        <authorList>
            <person name="Nho S.W."/>
            <person name="Hikima J."/>
            <person name="Park S.B."/>
            <person name="Jang H.B."/>
            <person name="Cha I.S."/>
            <person name="Yasuike M."/>
            <person name="Nakamura Y."/>
            <person name="Fujiwara A."/>
            <person name="Sano M."/>
            <person name="Kanai K."/>
            <person name="Kondo H."/>
            <person name="Hirono I."/>
            <person name="Takeyama H."/>
            <person name="Aoki T."/>
            <person name="Jung T.S."/>
        </authorList>
    </citation>
    <scope>NUCLEOTIDE SEQUENCE [LARGE SCALE GENOMIC DNA]</scope>
    <source>
        <strain evidence="1 2">KRS-02083</strain>
    </source>
</reference>
<protein>
    <submittedName>
        <fullName evidence="1">Uncharacterized protein</fullName>
    </submittedName>
</protein>
<evidence type="ECO:0000313" key="2">
    <source>
        <dbReference type="Proteomes" id="UP000011769"/>
    </source>
</evidence>
<sequence length="37" mass="4260">MRLLDNIVADLELVHSETFASGALALDYRIKKDRKEK</sequence>
<evidence type="ECO:0000313" key="1">
    <source>
        <dbReference type="EMBL" id="EMG25568.1"/>
    </source>
</evidence>
<accession>A0ABN0IRZ6</accession>
<proteinExistence type="predicted"/>
<comment type="caution">
    <text evidence="1">The sequence shown here is derived from an EMBL/GenBank/DDBJ whole genome shotgun (WGS) entry which is preliminary data.</text>
</comment>